<evidence type="ECO:0000256" key="1">
    <source>
        <dbReference type="ARBA" id="ARBA00004123"/>
    </source>
</evidence>
<dbReference type="PANTHER" id="PTHR12687:SF4">
    <property type="entry name" value="NUCLEOLAR COMPLEX PROTEIN 2 HOMOLOG"/>
    <property type="match status" value="1"/>
</dbReference>
<proteinExistence type="inferred from homology"/>
<dbReference type="GeneID" id="17357275"/>
<dbReference type="GO" id="GO:0030690">
    <property type="term" value="C:Noc1p-Noc2p complex"/>
    <property type="evidence" value="ECO:0007669"/>
    <property type="project" value="TreeGrafter"/>
</dbReference>
<reference evidence="5 6" key="1">
    <citation type="journal article" date="2010" name="Plant Cell">
        <title>The Chlorella variabilis NC64A genome reveals adaptation to photosymbiosis, coevolution with viruses, and cryptic sex.</title>
        <authorList>
            <person name="Blanc G."/>
            <person name="Duncan G."/>
            <person name="Agarkova I."/>
            <person name="Borodovsky M."/>
            <person name="Gurnon J."/>
            <person name="Kuo A."/>
            <person name="Lindquist E."/>
            <person name="Lucas S."/>
            <person name="Pangilinan J."/>
            <person name="Polle J."/>
            <person name="Salamov A."/>
            <person name="Terry A."/>
            <person name="Yamada T."/>
            <person name="Dunigan D.D."/>
            <person name="Grigoriev I.V."/>
            <person name="Claverie J.M."/>
            <person name="Van Etten J.L."/>
        </authorList>
    </citation>
    <scope>NUCLEOTIDE SEQUENCE [LARGE SCALE GENOMIC DNA]</scope>
    <source>
        <strain evidence="5 6">NC64A</strain>
    </source>
</reference>
<protein>
    <recommendedName>
        <fullName evidence="7">Nucleolar complex protein 2 homolog</fullName>
    </recommendedName>
</protein>
<evidence type="ECO:0000256" key="3">
    <source>
        <dbReference type="ARBA" id="ARBA00023242"/>
    </source>
</evidence>
<feature type="region of interest" description="Disordered" evidence="4">
    <location>
        <begin position="213"/>
        <end position="238"/>
    </location>
</feature>
<evidence type="ECO:0000256" key="2">
    <source>
        <dbReference type="ARBA" id="ARBA00005907"/>
    </source>
</evidence>
<dbReference type="Pfam" id="PF03715">
    <property type="entry name" value="Noc2"/>
    <property type="match status" value="1"/>
</dbReference>
<dbReference type="OrthoDB" id="10266662at2759"/>
<dbReference type="GO" id="GO:0005730">
    <property type="term" value="C:nucleolus"/>
    <property type="evidence" value="ECO:0007669"/>
    <property type="project" value="TreeGrafter"/>
</dbReference>
<organism evidence="6">
    <name type="scientific">Chlorella variabilis</name>
    <name type="common">Green alga</name>
    <dbReference type="NCBI Taxonomy" id="554065"/>
    <lineage>
        <taxon>Eukaryota</taxon>
        <taxon>Viridiplantae</taxon>
        <taxon>Chlorophyta</taxon>
        <taxon>core chlorophytes</taxon>
        <taxon>Trebouxiophyceae</taxon>
        <taxon>Chlorellales</taxon>
        <taxon>Chlorellaceae</taxon>
        <taxon>Chlorella clade</taxon>
        <taxon>Chlorella</taxon>
    </lineage>
</organism>
<dbReference type="STRING" id="554065.E1Z939"/>
<dbReference type="AlphaFoldDB" id="E1Z939"/>
<gene>
    <name evidence="5" type="ORF">CHLNCDRAFT_142934</name>
</gene>
<feature type="region of interest" description="Disordered" evidence="4">
    <location>
        <begin position="1"/>
        <end position="172"/>
    </location>
</feature>
<sequence length="744" mass="80782">MRTPNWSYVPSKRRKAGAAGGDEGQQADQPAKALEDMSIDEFLAGGFLEAQPPAGGGVGAGPPSDDDNELLDGDAALDSDLGSGSSGEDEPRVAVPTLASNKRGKRQAAQAAAGRRSKQAEEQRQQSVTPSDSEGDKEEGSEGEGESGGDSGSSSDGEQDEDAAEHGMAGGGKAVLKAEMAAHKSQLEALKQQDPEFYAYLQSTDQELLNFGQESEDELDSDEEVEEGGEGPAGEGEQGLAEYGQQQKLGGVTLAMVEGWCQAARDNASIGAVRNIMKAYRVACHYGDSEEQVEESMRIASSAVYNKLMLFVLREIDGIFQRVLLEGASAKQKQQPLAAASLVRLPRWKKADPLVKSYLGNTLHLLGALTDGAMLTFILRRLRASTLLLAPYEKLQRRLLKMAFSLFGSADNATRVQAILLVRQMALELPQPALDNCLKGVYRAFSTNAKFVNAASVPQINFMAAAVVEMYGISAAASYQHAFSFIRQLAVLLRSALTSKSKEAYREVYCWQTINCLELWAKLLAAKADEPELRPLIYPVTQARTLLLLLGVARLVPAPAYFPLRLRCARALNRLGEATSTFIPVAPVLLEVLQWSDLRKAPKPSTGQHPDVLLQLRVSKANLRSAQYQEEVIGQVMELLAEHLACWGCHIAFPELSFLTLSQLRKFMKNTPVDRFRQGRIGVDFSPKDLAQVSTFLAGENVAKQAPIQQYARSLLTRARQRLQMRLADSVDLGSGPGAAEDDR</sequence>
<dbReference type="Proteomes" id="UP000008141">
    <property type="component" value="Unassembled WGS sequence"/>
</dbReference>
<keyword evidence="3" id="KW-0539">Nucleus</keyword>
<keyword evidence="6" id="KW-1185">Reference proteome</keyword>
<feature type="compositionally biased region" description="Acidic residues" evidence="4">
    <location>
        <begin position="214"/>
        <end position="229"/>
    </location>
</feature>
<dbReference type="RefSeq" id="XP_005849552.1">
    <property type="nucleotide sequence ID" value="XM_005849490.1"/>
</dbReference>
<feature type="compositionally biased region" description="Acidic residues" evidence="4">
    <location>
        <begin position="64"/>
        <end position="77"/>
    </location>
</feature>
<dbReference type="KEGG" id="cvr:CHLNCDRAFT_142934"/>
<evidence type="ECO:0008006" key="7">
    <source>
        <dbReference type="Google" id="ProtNLM"/>
    </source>
</evidence>
<feature type="compositionally biased region" description="Acidic residues" evidence="4">
    <location>
        <begin position="133"/>
        <end position="147"/>
    </location>
</feature>
<comment type="subcellular location">
    <subcellularLocation>
        <location evidence="1">Nucleus</location>
    </subcellularLocation>
</comment>
<dbReference type="EMBL" id="GL433839">
    <property type="protein sequence ID" value="EFN57450.1"/>
    <property type="molecule type" value="Genomic_DNA"/>
</dbReference>
<dbReference type="InterPro" id="IPR005343">
    <property type="entry name" value="Noc2"/>
</dbReference>
<evidence type="ECO:0000256" key="4">
    <source>
        <dbReference type="SAM" id="MobiDB-lite"/>
    </source>
</evidence>
<evidence type="ECO:0000313" key="6">
    <source>
        <dbReference type="Proteomes" id="UP000008141"/>
    </source>
</evidence>
<dbReference type="eggNOG" id="KOG2256">
    <property type="taxonomic scope" value="Eukaryota"/>
</dbReference>
<dbReference type="FunCoup" id="E1Z939">
    <property type="interactions" value="1510"/>
</dbReference>
<dbReference type="OMA" id="GCLRYYL"/>
<dbReference type="GO" id="GO:0042273">
    <property type="term" value="P:ribosomal large subunit biogenesis"/>
    <property type="evidence" value="ECO:0007669"/>
    <property type="project" value="TreeGrafter"/>
</dbReference>
<name>E1Z939_CHLVA</name>
<dbReference type="GO" id="GO:0005654">
    <property type="term" value="C:nucleoplasm"/>
    <property type="evidence" value="ECO:0007669"/>
    <property type="project" value="TreeGrafter"/>
</dbReference>
<comment type="similarity">
    <text evidence="2">Belongs to the NOC2 family.</text>
</comment>
<dbReference type="InParanoid" id="E1Z939"/>
<dbReference type="PANTHER" id="PTHR12687">
    <property type="entry name" value="NUCLEOLAR COMPLEX 2 AND RAD4-RELATED"/>
    <property type="match status" value="1"/>
</dbReference>
<evidence type="ECO:0000313" key="5">
    <source>
        <dbReference type="EMBL" id="EFN57450.1"/>
    </source>
</evidence>
<dbReference type="GO" id="GO:0030691">
    <property type="term" value="C:Noc2p-Noc3p complex"/>
    <property type="evidence" value="ECO:0007669"/>
    <property type="project" value="TreeGrafter"/>
</dbReference>
<accession>E1Z939</accession>